<dbReference type="Proteomes" id="UP000290759">
    <property type="component" value="Unassembled WGS sequence"/>
</dbReference>
<comment type="caution">
    <text evidence="3">The sequence shown here is derived from an EMBL/GenBank/DDBJ whole genome shotgun (WGS) entry which is preliminary data.</text>
</comment>
<evidence type="ECO:0000259" key="2">
    <source>
        <dbReference type="PROSITE" id="PS51819"/>
    </source>
</evidence>
<name>A0A4Q2U9X8_9HYPH</name>
<proteinExistence type="predicted"/>
<dbReference type="InterPro" id="IPR029068">
    <property type="entry name" value="Glyas_Bleomycin-R_OHBP_Dase"/>
</dbReference>
<keyword evidence="1" id="KW-0479">Metal-binding</keyword>
<protein>
    <submittedName>
        <fullName evidence="3">Glyoxalase</fullName>
    </submittedName>
</protein>
<evidence type="ECO:0000256" key="1">
    <source>
        <dbReference type="ARBA" id="ARBA00022723"/>
    </source>
</evidence>
<dbReference type="PROSITE" id="PS51819">
    <property type="entry name" value="VOC"/>
    <property type="match status" value="2"/>
</dbReference>
<dbReference type="InterPro" id="IPR004360">
    <property type="entry name" value="Glyas_Fos-R_dOase_dom"/>
</dbReference>
<dbReference type="Gene3D" id="3.10.180.10">
    <property type="entry name" value="2,3-Dihydroxybiphenyl 1,2-Dioxygenase, domain 1"/>
    <property type="match status" value="2"/>
</dbReference>
<dbReference type="GO" id="GO:0046491">
    <property type="term" value="P:L-methylmalonyl-CoA metabolic process"/>
    <property type="evidence" value="ECO:0007669"/>
    <property type="project" value="TreeGrafter"/>
</dbReference>
<evidence type="ECO:0000313" key="3">
    <source>
        <dbReference type="EMBL" id="RYC31961.1"/>
    </source>
</evidence>
<keyword evidence="4" id="KW-1185">Reference proteome</keyword>
<dbReference type="EMBL" id="QYBB01000010">
    <property type="protein sequence ID" value="RYC31961.1"/>
    <property type="molecule type" value="Genomic_DNA"/>
</dbReference>
<dbReference type="PANTHER" id="PTHR43048">
    <property type="entry name" value="METHYLMALONYL-COA EPIMERASE"/>
    <property type="match status" value="1"/>
</dbReference>
<dbReference type="InterPro" id="IPR051785">
    <property type="entry name" value="MMCE/EMCE_epimerase"/>
</dbReference>
<evidence type="ECO:0000313" key="4">
    <source>
        <dbReference type="Proteomes" id="UP000290759"/>
    </source>
</evidence>
<accession>A0A4Q2U9X8</accession>
<dbReference type="CDD" id="cd06587">
    <property type="entry name" value="VOC"/>
    <property type="match status" value="1"/>
</dbReference>
<feature type="domain" description="VOC" evidence="2">
    <location>
        <begin position="167"/>
        <end position="295"/>
    </location>
</feature>
<reference evidence="3 4" key="2">
    <citation type="submission" date="2019-02" db="EMBL/GenBank/DDBJ databases">
        <title>'Lichenibacterium ramalinii' gen. nov. sp. nov., 'Lichenibacterium minor' gen. nov. sp. nov.</title>
        <authorList>
            <person name="Pankratov T."/>
        </authorList>
    </citation>
    <scope>NUCLEOTIDE SEQUENCE [LARGE SCALE GENOMIC DNA]</scope>
    <source>
        <strain evidence="3 4">RmlP026</strain>
    </source>
</reference>
<dbReference type="AlphaFoldDB" id="A0A4Q2U9X8"/>
<dbReference type="InterPro" id="IPR037523">
    <property type="entry name" value="VOC_core"/>
</dbReference>
<sequence>MSLDARRVARIDFTATDLARTRRFYEALGFTAASGPTPVDGAELALLGRPDARAERLSMRLGAQEVSFLRFDPPGRPYPEGSTATDLWFQHIAIAVSDMAQAHARALAAGALPITRGGPQTLPANTGGVTAFKFRDPDGHPLELLFFPEGVGAPAWRARDVASPFLGIDHTALAVGDAGRVRHFFEGLGLTVGDATHNEGIEQERLDDVPGDRCRVVPMQTPDAPPHVELLGYETGTRRPMPPGTGPDDVWSTRTWIEVASLSGDGLTRAASLPNGVRAALIHDPDGHAIVLMENGGLA</sequence>
<dbReference type="SUPFAM" id="SSF54593">
    <property type="entry name" value="Glyoxalase/Bleomycin resistance protein/Dihydroxybiphenyl dioxygenase"/>
    <property type="match status" value="2"/>
</dbReference>
<dbReference type="GO" id="GO:0046872">
    <property type="term" value="F:metal ion binding"/>
    <property type="evidence" value="ECO:0007669"/>
    <property type="project" value="UniProtKB-KW"/>
</dbReference>
<dbReference type="RefSeq" id="WP_129226459.1">
    <property type="nucleotide sequence ID" value="NZ_QYBB01000010.1"/>
</dbReference>
<dbReference type="OrthoDB" id="8076422at2"/>
<dbReference type="GO" id="GO:0004493">
    <property type="term" value="F:methylmalonyl-CoA epimerase activity"/>
    <property type="evidence" value="ECO:0007669"/>
    <property type="project" value="TreeGrafter"/>
</dbReference>
<reference evidence="3 4" key="1">
    <citation type="submission" date="2018-12" db="EMBL/GenBank/DDBJ databases">
        <authorList>
            <person name="Grouzdev D.S."/>
            <person name="Krutkina M.S."/>
        </authorList>
    </citation>
    <scope>NUCLEOTIDE SEQUENCE [LARGE SCALE GENOMIC DNA]</scope>
    <source>
        <strain evidence="3 4">RmlP026</strain>
    </source>
</reference>
<organism evidence="3 4">
    <name type="scientific">Lichenibacterium minor</name>
    <dbReference type="NCBI Taxonomy" id="2316528"/>
    <lineage>
        <taxon>Bacteria</taxon>
        <taxon>Pseudomonadati</taxon>
        <taxon>Pseudomonadota</taxon>
        <taxon>Alphaproteobacteria</taxon>
        <taxon>Hyphomicrobiales</taxon>
        <taxon>Lichenihabitantaceae</taxon>
        <taxon>Lichenibacterium</taxon>
    </lineage>
</organism>
<feature type="domain" description="VOC" evidence="2">
    <location>
        <begin position="7"/>
        <end position="147"/>
    </location>
</feature>
<gene>
    <name evidence="3" type="ORF">D3273_11080</name>
</gene>
<dbReference type="PANTHER" id="PTHR43048:SF3">
    <property type="entry name" value="METHYLMALONYL-COA EPIMERASE, MITOCHONDRIAL"/>
    <property type="match status" value="1"/>
</dbReference>
<dbReference type="Pfam" id="PF00903">
    <property type="entry name" value="Glyoxalase"/>
    <property type="match status" value="1"/>
</dbReference>